<dbReference type="AlphaFoldDB" id="A0A1L9P7U3"/>
<gene>
    <name evidence="2" type="ORF">ASPVEDRAFT_300823</name>
</gene>
<proteinExistence type="predicted"/>
<accession>A0A1L9P7U3</accession>
<evidence type="ECO:0000256" key="1">
    <source>
        <dbReference type="SAM" id="MobiDB-lite"/>
    </source>
</evidence>
<organism evidence="2 3">
    <name type="scientific">Aspergillus versicolor CBS 583.65</name>
    <dbReference type="NCBI Taxonomy" id="1036611"/>
    <lineage>
        <taxon>Eukaryota</taxon>
        <taxon>Fungi</taxon>
        <taxon>Dikarya</taxon>
        <taxon>Ascomycota</taxon>
        <taxon>Pezizomycotina</taxon>
        <taxon>Eurotiomycetes</taxon>
        <taxon>Eurotiomycetidae</taxon>
        <taxon>Eurotiales</taxon>
        <taxon>Aspergillaceae</taxon>
        <taxon>Aspergillus</taxon>
        <taxon>Aspergillus subgen. Nidulantes</taxon>
    </lineage>
</organism>
<evidence type="ECO:0000313" key="3">
    <source>
        <dbReference type="Proteomes" id="UP000184073"/>
    </source>
</evidence>
<dbReference type="GeneID" id="63725825"/>
<dbReference type="Proteomes" id="UP000184073">
    <property type="component" value="Unassembled WGS sequence"/>
</dbReference>
<sequence length="150" mass="16956">MNLPKMPMSNAIDVRAQVLLSVSEYNVSVCALKGLVRPGSGHRNKSSQISLSQMARRPQQRPDSRRKQARSQFFQDFLRNVAYTERITGNSKPYLLEKAQAVKRCLHYATLERQRDKEVGCMKMSDLSKVQQNGRRSCGKDSIAVLLLSA</sequence>
<name>A0A1L9P7U3_ASPVE</name>
<dbReference type="RefSeq" id="XP_040663344.1">
    <property type="nucleotide sequence ID" value="XM_040810314.1"/>
</dbReference>
<dbReference type="EMBL" id="KV878125">
    <property type="protein sequence ID" value="OJI97581.1"/>
    <property type="molecule type" value="Genomic_DNA"/>
</dbReference>
<feature type="region of interest" description="Disordered" evidence="1">
    <location>
        <begin position="38"/>
        <end position="69"/>
    </location>
</feature>
<reference evidence="3" key="1">
    <citation type="journal article" date="2017" name="Genome Biol.">
        <title>Comparative genomics reveals high biological diversity and specific adaptations in the industrially and medically important fungal genus Aspergillus.</title>
        <authorList>
            <person name="de Vries R.P."/>
            <person name="Riley R."/>
            <person name="Wiebenga A."/>
            <person name="Aguilar-Osorio G."/>
            <person name="Amillis S."/>
            <person name="Uchima C.A."/>
            <person name="Anderluh G."/>
            <person name="Asadollahi M."/>
            <person name="Askin M."/>
            <person name="Barry K."/>
            <person name="Battaglia E."/>
            <person name="Bayram O."/>
            <person name="Benocci T."/>
            <person name="Braus-Stromeyer S.A."/>
            <person name="Caldana C."/>
            <person name="Canovas D."/>
            <person name="Cerqueira G.C."/>
            <person name="Chen F."/>
            <person name="Chen W."/>
            <person name="Choi C."/>
            <person name="Clum A."/>
            <person name="Dos Santos R.A."/>
            <person name="Damasio A.R."/>
            <person name="Diallinas G."/>
            <person name="Emri T."/>
            <person name="Fekete E."/>
            <person name="Flipphi M."/>
            <person name="Freyberg S."/>
            <person name="Gallo A."/>
            <person name="Gournas C."/>
            <person name="Habgood R."/>
            <person name="Hainaut M."/>
            <person name="Harispe M.L."/>
            <person name="Henrissat B."/>
            <person name="Hilden K.S."/>
            <person name="Hope R."/>
            <person name="Hossain A."/>
            <person name="Karabika E."/>
            <person name="Karaffa L."/>
            <person name="Karanyi Z."/>
            <person name="Krasevec N."/>
            <person name="Kuo A."/>
            <person name="Kusch H."/>
            <person name="LaButti K."/>
            <person name="Lagendijk E.L."/>
            <person name="Lapidus A."/>
            <person name="Levasseur A."/>
            <person name="Lindquist E."/>
            <person name="Lipzen A."/>
            <person name="Logrieco A.F."/>
            <person name="MacCabe A."/>
            <person name="Maekelae M.R."/>
            <person name="Malavazi I."/>
            <person name="Melin P."/>
            <person name="Meyer V."/>
            <person name="Mielnichuk N."/>
            <person name="Miskei M."/>
            <person name="Molnar A.P."/>
            <person name="Mule G."/>
            <person name="Ngan C.Y."/>
            <person name="Orejas M."/>
            <person name="Orosz E."/>
            <person name="Ouedraogo J.P."/>
            <person name="Overkamp K.M."/>
            <person name="Park H.-S."/>
            <person name="Perrone G."/>
            <person name="Piumi F."/>
            <person name="Punt P.J."/>
            <person name="Ram A.F."/>
            <person name="Ramon A."/>
            <person name="Rauscher S."/>
            <person name="Record E."/>
            <person name="Riano-Pachon D.M."/>
            <person name="Robert V."/>
            <person name="Roehrig J."/>
            <person name="Ruller R."/>
            <person name="Salamov A."/>
            <person name="Salih N.S."/>
            <person name="Samson R.A."/>
            <person name="Sandor E."/>
            <person name="Sanguinetti M."/>
            <person name="Schuetze T."/>
            <person name="Sepcic K."/>
            <person name="Shelest E."/>
            <person name="Sherlock G."/>
            <person name="Sophianopoulou V."/>
            <person name="Squina F.M."/>
            <person name="Sun H."/>
            <person name="Susca A."/>
            <person name="Todd R.B."/>
            <person name="Tsang A."/>
            <person name="Unkles S.E."/>
            <person name="van de Wiele N."/>
            <person name="van Rossen-Uffink D."/>
            <person name="Oliveira J.V."/>
            <person name="Vesth T.C."/>
            <person name="Visser J."/>
            <person name="Yu J.-H."/>
            <person name="Zhou M."/>
            <person name="Andersen M.R."/>
            <person name="Archer D.B."/>
            <person name="Baker S.E."/>
            <person name="Benoit I."/>
            <person name="Brakhage A.A."/>
            <person name="Braus G.H."/>
            <person name="Fischer R."/>
            <person name="Frisvad J.C."/>
            <person name="Goldman G.H."/>
            <person name="Houbraken J."/>
            <person name="Oakley B."/>
            <person name="Pocsi I."/>
            <person name="Scazzocchio C."/>
            <person name="Seiboth B."/>
            <person name="vanKuyk P.A."/>
            <person name="Wortman J."/>
            <person name="Dyer P.S."/>
            <person name="Grigoriev I.V."/>
        </authorList>
    </citation>
    <scope>NUCLEOTIDE SEQUENCE [LARGE SCALE GENOMIC DNA]</scope>
    <source>
        <strain evidence="3">CBS 583.65</strain>
    </source>
</reference>
<protein>
    <submittedName>
        <fullName evidence="2">Uncharacterized protein</fullName>
    </submittedName>
</protein>
<keyword evidence="3" id="KW-1185">Reference proteome</keyword>
<dbReference type="VEuPathDB" id="FungiDB:ASPVEDRAFT_300823"/>
<evidence type="ECO:0000313" key="2">
    <source>
        <dbReference type="EMBL" id="OJI97581.1"/>
    </source>
</evidence>